<evidence type="ECO:0000313" key="3">
    <source>
        <dbReference type="Proteomes" id="UP000031121"/>
    </source>
</evidence>
<organism evidence="2 3">
    <name type="scientific">Berryella intestinalis</name>
    <dbReference type="NCBI Taxonomy" id="1531429"/>
    <lineage>
        <taxon>Bacteria</taxon>
        <taxon>Bacillati</taxon>
        <taxon>Actinomycetota</taxon>
        <taxon>Coriobacteriia</taxon>
        <taxon>Eggerthellales</taxon>
        <taxon>Eggerthellaceae</taxon>
        <taxon>Berryella</taxon>
    </lineage>
</organism>
<evidence type="ECO:0000256" key="1">
    <source>
        <dbReference type="SAM" id="MobiDB-lite"/>
    </source>
</evidence>
<dbReference type="EMBL" id="CP009302">
    <property type="protein sequence ID" value="AJC11725.1"/>
    <property type="molecule type" value="Genomic_DNA"/>
</dbReference>
<name>A0A0A8B2T9_9ACTN</name>
<dbReference type="HOGENOM" id="CLU_347717_0_0_11"/>
<gene>
    <name evidence="2" type="ORF">JI75_02625</name>
</gene>
<reference evidence="2 3" key="2">
    <citation type="journal article" date="2015" name="Genome Announc.">
        <title>Complete Genome Sequence of Coriobacteriaceae Strain 68-1-3, a Novel Mucus-Degrading Isolate from the Swine Intestinal Tract.</title>
        <authorList>
            <person name="Looft T."/>
            <person name="Bayles D.O."/>
            <person name="Alt D.P."/>
            <person name="Stanton T.B."/>
        </authorList>
    </citation>
    <scope>NUCLEOTIDE SEQUENCE [LARGE SCALE GENOMIC DNA]</scope>
    <source>
        <strain evidence="2 3">68-1-3</strain>
    </source>
</reference>
<dbReference type="STRING" id="1531429.JI75_02625"/>
<feature type="region of interest" description="Disordered" evidence="1">
    <location>
        <begin position="468"/>
        <end position="487"/>
    </location>
</feature>
<dbReference type="OrthoDB" id="3194823at2"/>
<dbReference type="Proteomes" id="UP000031121">
    <property type="component" value="Chromosome"/>
</dbReference>
<reference evidence="3" key="1">
    <citation type="submission" date="2014-08" db="EMBL/GenBank/DDBJ databases">
        <title>Coriobacteriaceae sp. complete genome.</title>
        <authorList>
            <person name="Looft T."/>
            <person name="Bayles D.O."/>
            <person name="Stanton T.B."/>
        </authorList>
    </citation>
    <scope>NUCLEOTIDE SEQUENCE [LARGE SCALE GENOMIC DNA]</scope>
    <source>
        <strain evidence="3">68-1-3</strain>
    </source>
</reference>
<sequence>MLRVDYGAEPLLDPRAGAFLSEAAFHWKAGQAGRFSAVLPPGHPLAGRVRVMDAASEVTLYEGGRITWQGRLTSIERRFDGSVAVEGEDALAYLNDTVVPPYANYAAPDYGGEPNAPRDAGELFAWLVERHNERAFLDSKRFRPGRSAAGRELLRSSTVWPTTASEIKSKLLGSGGILAVRYEGGAKVLDWLDDGAGEGGQEIEFGRNLLDFAREESAADVVNGIVPVSKPREGDPVSLDGWGGSTRGDYVLASGMVFDQAQASVQGIIAEKREYDASAPEKLVELAMADLDSAKLAVSSIEVSAVDLSAIDPSVPPIRYLDWVTVTSRPHGFRASMLCVERRLDALDPSKTRYVFGASRRTLTGGQARTEQYIRSAVAPAVEAVPALSEAARAAAETAEAAQAAAEAASAGAASSAERAERAVEDAEVAVEAASKVEGRPGVSPVVSIERKGSETVISVTDAEGVKTASVADGAPGPPGADGRDADPETVARIEAAAGEAAEAAEAAKSDAAAAREDAARASERSAELAMLVRDTPQGVVVGRDDGTGAFPEGSTRQSGDAFEVVAKGGSTVARFAKDALAMLGGRFSIEARPYDAGAYGTGVAAMIKSNIMAVLAEAGMTVGSSANSLMKFGMYGGFSIESSDTLGGGVKVVHDEMAPAFRIALTTGGKTTTLAVTGSGVQINGERVLRERDLYTAPSGANGFTNPTLSESAANFRHIDIYYHDNDGNSGSCRVYAPNGKRASLSTVWADNGAGGNMWIKSRVVSISGTSVKTYNNGTWNRTGDAQINGGAATNYYVANITIDKIVGYR</sequence>
<dbReference type="AlphaFoldDB" id="A0A0A8B2T9"/>
<evidence type="ECO:0000313" key="2">
    <source>
        <dbReference type="EMBL" id="AJC11725.1"/>
    </source>
</evidence>
<proteinExistence type="predicted"/>
<accession>A0A0A8B2T9</accession>
<keyword evidence="3" id="KW-1185">Reference proteome</keyword>
<dbReference type="RefSeq" id="WP_039688506.1">
    <property type="nucleotide sequence ID" value="NZ_CP009302.1"/>
</dbReference>
<dbReference type="KEGG" id="cbac:JI75_02625"/>
<protein>
    <submittedName>
        <fullName evidence="2">Uncharacterized protein</fullName>
    </submittedName>
</protein>